<dbReference type="OrthoDB" id="26525at2759"/>
<protein>
    <recommendedName>
        <fullName evidence="3">EF-hand domain-containing protein</fullName>
    </recommendedName>
</protein>
<evidence type="ECO:0000256" key="1">
    <source>
        <dbReference type="ARBA" id="ARBA00022737"/>
    </source>
</evidence>
<comment type="caution">
    <text evidence="4">The sequence shown here is derived from an EMBL/GenBank/DDBJ whole genome shotgun (WGS) entry which is preliminary data.</text>
</comment>
<dbReference type="InterPro" id="IPR002048">
    <property type="entry name" value="EF_hand_dom"/>
</dbReference>
<reference evidence="5" key="1">
    <citation type="journal article" date="2016" name="Nat. Biotechnol.">
        <title>Sequencing wild and cultivated cassava and related species reveals extensive interspecific hybridization and genetic diversity.</title>
        <authorList>
            <person name="Bredeson J.V."/>
            <person name="Lyons J.B."/>
            <person name="Prochnik S.E."/>
            <person name="Wu G.A."/>
            <person name="Ha C.M."/>
            <person name="Edsinger-Gonzales E."/>
            <person name="Grimwood J."/>
            <person name="Schmutz J."/>
            <person name="Rabbi I.Y."/>
            <person name="Egesi C."/>
            <person name="Nauluvula P."/>
            <person name="Lebot V."/>
            <person name="Ndunguru J."/>
            <person name="Mkamilo G."/>
            <person name="Bart R.S."/>
            <person name="Setter T.L."/>
            <person name="Gleadow R.M."/>
            <person name="Kulakow P."/>
            <person name="Ferguson M.E."/>
            <person name="Rounsley S."/>
            <person name="Rokhsar D.S."/>
        </authorList>
    </citation>
    <scope>NUCLEOTIDE SEQUENCE [LARGE SCALE GENOMIC DNA]</scope>
    <source>
        <strain evidence="5">cv. AM560-2</strain>
    </source>
</reference>
<evidence type="ECO:0000313" key="5">
    <source>
        <dbReference type="Proteomes" id="UP000091857"/>
    </source>
</evidence>
<evidence type="ECO:0000313" key="4">
    <source>
        <dbReference type="EMBL" id="OAY56147.1"/>
    </source>
</evidence>
<evidence type="ECO:0000256" key="2">
    <source>
        <dbReference type="ARBA" id="ARBA00022837"/>
    </source>
</evidence>
<accession>A0A2C9WAV8</accession>
<sequence>MFPSVSTKPTSVFRTAFDIIDTDHDEKISRDDLRRFYVGLSSGGVDVDDDVIGFMMSVADFNKDGFVEYEEFERVLDVNGKTRGSNKEVLEDVFKLIDKDGDGKLSRDDLKSYMQWAGFDVSDNDIETMMKLGGGDDKGGVCFDDFVSLFSNF</sequence>
<dbReference type="Gramene" id="Manes.03G205900.1.v8.1">
    <property type="protein sequence ID" value="Manes.03G205900.1.v8.1.CDS.1"/>
    <property type="gene ID" value="Manes.03G205900.v8.1"/>
</dbReference>
<dbReference type="GO" id="GO:0043226">
    <property type="term" value="C:organelle"/>
    <property type="evidence" value="ECO:0007669"/>
    <property type="project" value="UniProtKB-ARBA"/>
</dbReference>
<keyword evidence="1" id="KW-0677">Repeat</keyword>
<dbReference type="SUPFAM" id="SSF47473">
    <property type="entry name" value="EF-hand"/>
    <property type="match status" value="1"/>
</dbReference>
<feature type="domain" description="EF-hand" evidence="3">
    <location>
        <begin position="47"/>
        <end position="82"/>
    </location>
</feature>
<keyword evidence="5" id="KW-1185">Reference proteome</keyword>
<dbReference type="PROSITE" id="PS50222">
    <property type="entry name" value="EF_HAND_2"/>
    <property type="match status" value="3"/>
</dbReference>
<dbReference type="InterPro" id="IPR018247">
    <property type="entry name" value="EF_Hand_1_Ca_BS"/>
</dbReference>
<dbReference type="EMBL" id="CM004389">
    <property type="protein sequence ID" value="OAY56147.1"/>
    <property type="molecule type" value="Genomic_DNA"/>
</dbReference>
<dbReference type="Proteomes" id="UP000091857">
    <property type="component" value="Chromosome 3"/>
</dbReference>
<organism evidence="4 5">
    <name type="scientific">Manihot esculenta</name>
    <name type="common">Cassava</name>
    <name type="synonym">Jatropha manihot</name>
    <dbReference type="NCBI Taxonomy" id="3983"/>
    <lineage>
        <taxon>Eukaryota</taxon>
        <taxon>Viridiplantae</taxon>
        <taxon>Streptophyta</taxon>
        <taxon>Embryophyta</taxon>
        <taxon>Tracheophyta</taxon>
        <taxon>Spermatophyta</taxon>
        <taxon>Magnoliopsida</taxon>
        <taxon>eudicotyledons</taxon>
        <taxon>Gunneridae</taxon>
        <taxon>Pentapetalae</taxon>
        <taxon>rosids</taxon>
        <taxon>fabids</taxon>
        <taxon>Malpighiales</taxon>
        <taxon>Euphorbiaceae</taxon>
        <taxon>Crotonoideae</taxon>
        <taxon>Manihoteae</taxon>
        <taxon>Manihot</taxon>
    </lineage>
</organism>
<name>A0A2C9WAV8_MANES</name>
<dbReference type="Gene3D" id="1.10.238.10">
    <property type="entry name" value="EF-hand"/>
    <property type="match status" value="2"/>
</dbReference>
<dbReference type="AlphaFoldDB" id="A0A2C9WAV8"/>
<dbReference type="PROSITE" id="PS00018">
    <property type="entry name" value="EF_HAND_1"/>
    <property type="match status" value="2"/>
</dbReference>
<evidence type="ECO:0000259" key="3">
    <source>
        <dbReference type="PROSITE" id="PS50222"/>
    </source>
</evidence>
<dbReference type="STRING" id="3983.A0A2C9WAV8"/>
<feature type="domain" description="EF-hand" evidence="3">
    <location>
        <begin position="85"/>
        <end position="120"/>
    </location>
</feature>
<dbReference type="InterPro" id="IPR050145">
    <property type="entry name" value="Centrin_CML-like"/>
</dbReference>
<proteinExistence type="predicted"/>
<dbReference type="FunFam" id="1.10.238.10:FF:000178">
    <property type="entry name" value="Calmodulin-2 A"/>
    <property type="match status" value="1"/>
</dbReference>
<dbReference type="Pfam" id="PF13499">
    <property type="entry name" value="EF-hand_7"/>
    <property type="match status" value="2"/>
</dbReference>
<dbReference type="PANTHER" id="PTHR23050">
    <property type="entry name" value="CALCIUM BINDING PROTEIN"/>
    <property type="match status" value="1"/>
</dbReference>
<gene>
    <name evidence="4" type="ORF">MANES_03G205900v8</name>
</gene>
<dbReference type="InterPro" id="IPR011992">
    <property type="entry name" value="EF-hand-dom_pair"/>
</dbReference>
<dbReference type="SMART" id="SM00054">
    <property type="entry name" value="EFh"/>
    <property type="match status" value="4"/>
</dbReference>
<dbReference type="GO" id="GO:0005509">
    <property type="term" value="F:calcium ion binding"/>
    <property type="evidence" value="ECO:0000318"/>
    <property type="project" value="GO_Central"/>
</dbReference>
<feature type="domain" description="EF-hand" evidence="3">
    <location>
        <begin position="8"/>
        <end position="43"/>
    </location>
</feature>
<keyword evidence="2" id="KW-0106">Calcium</keyword>
<dbReference type="CDD" id="cd00051">
    <property type="entry name" value="EFh"/>
    <property type="match status" value="1"/>
</dbReference>